<proteinExistence type="inferred from homology"/>
<dbReference type="Proteomes" id="UP000036449">
    <property type="component" value="Unassembled WGS sequence"/>
</dbReference>
<dbReference type="PATRIC" id="fig|1187852.3.peg.3544"/>
<dbReference type="PANTHER" id="PTHR10357:SF179">
    <property type="entry name" value="NEUTRAL AND BASIC AMINO ACID TRANSPORT PROTEIN RBAT"/>
    <property type="match status" value="1"/>
</dbReference>
<comment type="caution">
    <text evidence="6">The sequence shown here is derived from an EMBL/GenBank/DDBJ whole genome shotgun (WGS) entry which is preliminary data.</text>
</comment>
<dbReference type="InterPro" id="IPR045857">
    <property type="entry name" value="O16G_dom_2"/>
</dbReference>
<evidence type="ECO:0000313" key="7">
    <source>
        <dbReference type="Proteomes" id="UP000036449"/>
    </source>
</evidence>
<dbReference type="GO" id="GO:0004556">
    <property type="term" value="F:alpha-amylase activity"/>
    <property type="evidence" value="ECO:0007669"/>
    <property type="project" value="TreeGrafter"/>
</dbReference>
<evidence type="ECO:0000259" key="5">
    <source>
        <dbReference type="SMART" id="SM00642"/>
    </source>
</evidence>
<name>A0A0J6TES0_9HYPH</name>
<dbReference type="InterPro" id="IPR017853">
    <property type="entry name" value="GH"/>
</dbReference>
<comment type="similarity">
    <text evidence="1">Belongs to the glycosyl hydrolase 13 family.</text>
</comment>
<protein>
    <submittedName>
        <fullName evidence="6">Alpha-amylase</fullName>
    </submittedName>
</protein>
<keyword evidence="3" id="KW-0326">Glycosidase</keyword>
<dbReference type="Gene3D" id="3.90.400.10">
    <property type="entry name" value="Oligo-1,6-glucosidase, Domain 2"/>
    <property type="match status" value="1"/>
</dbReference>
<dbReference type="InterPro" id="IPR013780">
    <property type="entry name" value="Glyco_hydro_b"/>
</dbReference>
<organism evidence="6 7">
    <name type="scientific">Methylobacterium tarhaniae</name>
    <dbReference type="NCBI Taxonomy" id="1187852"/>
    <lineage>
        <taxon>Bacteria</taxon>
        <taxon>Pseudomonadati</taxon>
        <taxon>Pseudomonadota</taxon>
        <taxon>Alphaproteobacteria</taxon>
        <taxon>Hyphomicrobiales</taxon>
        <taxon>Methylobacteriaceae</taxon>
        <taxon>Methylobacterium</taxon>
    </lineage>
</organism>
<dbReference type="Pfam" id="PF00128">
    <property type="entry name" value="Alpha-amylase"/>
    <property type="match status" value="1"/>
</dbReference>
<dbReference type="SMART" id="SM00642">
    <property type="entry name" value="Aamy"/>
    <property type="match status" value="1"/>
</dbReference>
<dbReference type="PANTHER" id="PTHR10357">
    <property type="entry name" value="ALPHA-AMYLASE FAMILY MEMBER"/>
    <property type="match status" value="1"/>
</dbReference>
<dbReference type="InterPro" id="IPR022567">
    <property type="entry name" value="DUF3459"/>
</dbReference>
<dbReference type="AlphaFoldDB" id="A0A0J6TES0"/>
<evidence type="ECO:0000256" key="4">
    <source>
        <dbReference type="SAM" id="MobiDB-lite"/>
    </source>
</evidence>
<sequence length="547" mass="60383">MEQLTPGHAEVCPGGTRARPDEPWWRCAVFYQILTPSFQDSDGDGFGDLDGIRSRVDYLARLGVDAVWLTPIYPSPLLDAGYDVADFTDVDPRFGGLAAFDLLLAALHARGIRLVLDLVPNHTSDRHPWFQESRSSRHNPKRDWYVWADLAPGDLPPNNWLSRFGGSAWAREPATGQCYYHAFLPEQPDLNWRNPEVRAALHEAMRFWLRRGVDGFRVDAAGVLAEDGALRDEPPNPDFDGDTPPPERFRRTRTDSQPVTLGYLSELRRVADEFPDRVLLGEVDAALDKLPGFYGDGEPRLHLPLNYRLLDVPWKPHAVGRAVQAFLDALPEGAWPDWVLGSHDKPRVAGRLGADQARVAAVLLLTLPGTPILYAGDELGMPNVPVPPERSRDPFERRLPGYGLSRDPYRVPLRWAPGVGGGFTQGEPWLPADGVPEACCVARQEEDPESLLALYRRLTALRRLRPELQVGGYRRLLSEGGVLAYARWRDGAGLLVVLNLSASAVTPALACRGEIVLGTAPGREGERVDGRVPLAPHEGVIVEADGG</sequence>
<dbReference type="SUPFAM" id="SSF51011">
    <property type="entry name" value="Glycosyl hydrolase domain"/>
    <property type="match status" value="1"/>
</dbReference>
<gene>
    <name evidence="6" type="ORF">VQ03_04325</name>
</gene>
<dbReference type="Gene3D" id="2.60.40.1180">
    <property type="entry name" value="Golgi alpha-mannosidase II"/>
    <property type="match status" value="1"/>
</dbReference>
<dbReference type="OrthoDB" id="9805159at2"/>
<evidence type="ECO:0000256" key="2">
    <source>
        <dbReference type="ARBA" id="ARBA00022801"/>
    </source>
</evidence>
<evidence type="ECO:0000256" key="3">
    <source>
        <dbReference type="ARBA" id="ARBA00023295"/>
    </source>
</evidence>
<keyword evidence="2" id="KW-0378">Hydrolase</keyword>
<dbReference type="GO" id="GO:0009313">
    <property type="term" value="P:oligosaccharide catabolic process"/>
    <property type="evidence" value="ECO:0007669"/>
    <property type="project" value="TreeGrafter"/>
</dbReference>
<dbReference type="InterPro" id="IPR006047">
    <property type="entry name" value="GH13_cat_dom"/>
</dbReference>
<evidence type="ECO:0000256" key="1">
    <source>
        <dbReference type="ARBA" id="ARBA00008061"/>
    </source>
</evidence>
<keyword evidence="7" id="KW-1185">Reference proteome</keyword>
<dbReference type="Pfam" id="PF11941">
    <property type="entry name" value="DUF3459"/>
    <property type="match status" value="1"/>
</dbReference>
<feature type="region of interest" description="Disordered" evidence="4">
    <location>
        <begin position="227"/>
        <end position="252"/>
    </location>
</feature>
<dbReference type="FunFam" id="3.90.400.10:FF:000002">
    <property type="entry name" value="Sucrose isomerase"/>
    <property type="match status" value="1"/>
</dbReference>
<accession>A0A0J6TES0</accession>
<dbReference type="RefSeq" id="WP_048449627.1">
    <property type="nucleotide sequence ID" value="NZ_LABZ01000025.1"/>
</dbReference>
<reference evidence="6 7" key="1">
    <citation type="submission" date="2015-03" db="EMBL/GenBank/DDBJ databases">
        <title>Genome sequencing of Methylobacterium tarhaniae DSM 25844.</title>
        <authorList>
            <person name="Chaudhry V."/>
            <person name="Patil P.B."/>
        </authorList>
    </citation>
    <scope>NUCLEOTIDE SEQUENCE [LARGE SCALE GENOMIC DNA]</scope>
    <source>
        <strain evidence="6 7">DSM 25844</strain>
    </source>
</reference>
<feature type="domain" description="Glycosyl hydrolase family 13 catalytic" evidence="5">
    <location>
        <begin position="32"/>
        <end position="410"/>
    </location>
</feature>
<dbReference type="SUPFAM" id="SSF51445">
    <property type="entry name" value="(Trans)glycosidases"/>
    <property type="match status" value="1"/>
</dbReference>
<dbReference type="EMBL" id="LABZ01000025">
    <property type="protein sequence ID" value="KMO44163.1"/>
    <property type="molecule type" value="Genomic_DNA"/>
</dbReference>
<evidence type="ECO:0000313" key="6">
    <source>
        <dbReference type="EMBL" id="KMO44163.1"/>
    </source>
</evidence>
<dbReference type="Gene3D" id="3.20.20.80">
    <property type="entry name" value="Glycosidases"/>
    <property type="match status" value="2"/>
</dbReference>